<dbReference type="AlphaFoldDB" id="E4RPL3"/>
<organism evidence="1 2">
    <name type="scientific">Halanaerobium hydrogeniformans</name>
    <name type="common">Halanaerobium sp. (strain sapolanicus)</name>
    <dbReference type="NCBI Taxonomy" id="656519"/>
    <lineage>
        <taxon>Bacteria</taxon>
        <taxon>Bacillati</taxon>
        <taxon>Bacillota</taxon>
        <taxon>Clostridia</taxon>
        <taxon>Halanaerobiales</taxon>
        <taxon>Halanaerobiaceae</taxon>
        <taxon>Halanaerobium</taxon>
    </lineage>
</organism>
<evidence type="ECO:0000313" key="1">
    <source>
        <dbReference type="EMBL" id="ADQ14036.1"/>
    </source>
</evidence>
<dbReference type="KEGG" id="has:Halsa_0571"/>
<dbReference type="EMBL" id="CP002304">
    <property type="protein sequence ID" value="ADQ14036.1"/>
    <property type="molecule type" value="Genomic_DNA"/>
</dbReference>
<dbReference type="STRING" id="656519.Halsa_0571"/>
<sequence>MTDNGNGAPQYYDEYEIDLRELYSPLTELEKKFESDIL</sequence>
<proteinExistence type="predicted"/>
<reference evidence="1 2" key="1">
    <citation type="submission" date="2010-11" db="EMBL/GenBank/DDBJ databases">
        <title>Complete sequence of Halanaerobium sp. sapolanicus.</title>
        <authorList>
            <consortium name="US DOE Joint Genome Institute"/>
            <person name="Lucas S."/>
            <person name="Copeland A."/>
            <person name="Lapidus A."/>
            <person name="Cheng J.-F."/>
            <person name="Bruce D."/>
            <person name="Goodwin L."/>
            <person name="Pitluck S."/>
            <person name="Davenport K."/>
            <person name="Detter J.C."/>
            <person name="Han C."/>
            <person name="Tapia R."/>
            <person name="Land M."/>
            <person name="Hauser L."/>
            <person name="Jeffries C."/>
            <person name="Kyrpides N."/>
            <person name="Ivanova N."/>
            <person name="Mikhailova N."/>
            <person name="Begemann M.B."/>
            <person name="Mormile M.R."/>
            <person name="Wall J.D."/>
            <person name="Elias D.A."/>
            <person name="Woyke T."/>
        </authorList>
    </citation>
    <scope>NUCLEOTIDE SEQUENCE [LARGE SCALE GENOMIC DNA]</scope>
    <source>
        <strain evidence="2">sapolanicus</strain>
    </source>
</reference>
<gene>
    <name evidence="1" type="ordered locus">Halsa_0571</name>
</gene>
<dbReference type="HOGENOM" id="CLU_3328594_0_0_9"/>
<keyword evidence="2" id="KW-1185">Reference proteome</keyword>
<reference evidence="1 2" key="2">
    <citation type="journal article" date="2011" name="J. Bacteriol.">
        <title>Complete Genome Sequence of the Haloalkaliphilic, Hydrogen Producing Halanaerobium hydrogenoformans.</title>
        <authorList>
            <person name="Brown S.D."/>
            <person name="Begemann M.B."/>
            <person name="Mormile M.R."/>
            <person name="Wall J.D."/>
            <person name="Han C.S."/>
            <person name="Goodwin L.A."/>
            <person name="Pitluck S."/>
            <person name="Land M.L."/>
            <person name="Hauser L.J."/>
            <person name="Elias D.A."/>
        </authorList>
    </citation>
    <scope>NUCLEOTIDE SEQUENCE [LARGE SCALE GENOMIC DNA]</scope>
    <source>
        <strain evidence="2">sapolanicus</strain>
    </source>
</reference>
<accession>E4RPL3</accession>
<evidence type="ECO:0000313" key="2">
    <source>
        <dbReference type="Proteomes" id="UP000007434"/>
    </source>
</evidence>
<name>E4RPL3_HALHG</name>
<dbReference type="Proteomes" id="UP000007434">
    <property type="component" value="Chromosome"/>
</dbReference>
<protein>
    <submittedName>
        <fullName evidence="1">Uncharacterized protein</fullName>
    </submittedName>
</protein>